<dbReference type="GO" id="GO:0030596">
    <property type="term" value="F:alpha-L-rhamnosidase activity"/>
    <property type="evidence" value="ECO:0007669"/>
    <property type="project" value="UniProtKB-EC"/>
</dbReference>
<dbReference type="EMBL" id="FNVT01000006">
    <property type="protein sequence ID" value="SEG88999.1"/>
    <property type="molecule type" value="Genomic_DNA"/>
</dbReference>
<evidence type="ECO:0000256" key="1">
    <source>
        <dbReference type="ARBA" id="ARBA00001445"/>
    </source>
</evidence>
<dbReference type="InterPro" id="IPR035398">
    <property type="entry name" value="Bac_rhamnosid_C"/>
</dbReference>
<dbReference type="SUPFAM" id="SSF48208">
    <property type="entry name" value="Six-hairpin glycosidases"/>
    <property type="match status" value="1"/>
</dbReference>
<dbReference type="AlphaFoldDB" id="A0A1H6DUT6"/>
<dbReference type="InterPro" id="IPR016007">
    <property type="entry name" value="Alpha_rhamnosid"/>
</dbReference>
<name>A0A1H6DUT6_9ACTN</name>
<dbReference type="Gene3D" id="1.50.10.10">
    <property type="match status" value="1"/>
</dbReference>
<evidence type="ECO:0000259" key="5">
    <source>
        <dbReference type="Pfam" id="PF08531"/>
    </source>
</evidence>
<evidence type="ECO:0000313" key="9">
    <source>
        <dbReference type="Proteomes" id="UP000236732"/>
    </source>
</evidence>
<dbReference type="PIRSF" id="PIRSF010631">
    <property type="entry name" value="A-rhamnsds"/>
    <property type="match status" value="1"/>
</dbReference>
<evidence type="ECO:0000259" key="7">
    <source>
        <dbReference type="Pfam" id="PF17390"/>
    </source>
</evidence>
<accession>A0A1H6DUT6</accession>
<protein>
    <recommendedName>
        <fullName evidence="2">alpha-L-rhamnosidase</fullName>
        <ecNumber evidence="2">3.2.1.40</ecNumber>
    </recommendedName>
</protein>
<dbReference type="Proteomes" id="UP000236732">
    <property type="component" value="Unassembled WGS sequence"/>
</dbReference>
<dbReference type="RefSeq" id="WP_103958268.1">
    <property type="nucleotide sequence ID" value="NZ_FNVT01000006.1"/>
</dbReference>
<dbReference type="Pfam" id="PF25788">
    <property type="entry name" value="Ig_Rha78A_N"/>
    <property type="match status" value="1"/>
</dbReference>
<dbReference type="Pfam" id="PF05592">
    <property type="entry name" value="Bac_rhamnosid"/>
    <property type="match status" value="1"/>
</dbReference>
<dbReference type="EC" id="3.2.1.40" evidence="2"/>
<sequence>MTGLRPYELRTGGQDEPLGVVAAPSFSWRLESDRRGARQRSYRVRVRHLPATGGAVLVWDSGVVESGDTAGARYGGGPLVSSSAYAWEVEVEDETGARATARARFGTGVVHAGEWRAAWIGRNPVYRQAASPPQDTDISYTVNKLRPVRRFVHDFELATTPASARIHTSAKGVYRLYVNGRRAGRDELVPGWTEYRERITYQSWDVTALLRPGRNTIAALLGDGWYVGFIGTDRRHQAQHYGTEPALLVQLDVDGADGSRRSIVSGEGWRESPSDILYADLLMGQYEDSRRAEPGWELPGHDTSAWSEAVVTSRDTSMLVPETDPAVRVTGRLPAVAVTPRGDGRFVVDFGQNVVGRVALTLTGQPAGTRVQLTHAEVLDENGELYTANLRTAEPVDVFWTDGSPAQVFEPRFTLHGFRYAEVAGLTGDLAPEQAEAVVLHNDFALTGAFETSSADLNALASNITWSLRGNFVSIPTDCPQRDERLGWLADAQVFTPTALLLADVAPLLRRWLRDVRIGQSADGAFPDISPRLIHLREGAPAWGDGGVTIPWHVYRATGDTDVLREAVDSMAAWVRHIERHNPGLIWRERVGNDYGDWLQVGAETPKDVLATAYFAHSADLAARSLAVLGRDAEARELADLAERVRAAYRAEFVGPDGRVRGDTQGAYLLTLAFGLCAEGQRDAVAERLVEAIERRGVSLTSGFITVGLLCPVLTAIGRSDLAYALVNDDRYPSWLFSVRNGATTIWERWDGWTPEGGFQSPRMNSFNHYSLGAVGEWLFTGVLGIGQAPGSAGYADIRLAPQLHASLDWARGSVETPRGRVGSSWRRDEAGWCEWSVLIPPGAAAEAVIPVPSAAAITEGGEAVTRSEGVTLQAERQGCTRLRLEPGSYHFRFPAGAPAATPIH</sequence>
<organism evidence="8 9">
    <name type="scientific">Nonomuraea solani</name>
    <dbReference type="NCBI Taxonomy" id="1144553"/>
    <lineage>
        <taxon>Bacteria</taxon>
        <taxon>Bacillati</taxon>
        <taxon>Actinomycetota</taxon>
        <taxon>Actinomycetes</taxon>
        <taxon>Streptosporangiales</taxon>
        <taxon>Streptosporangiaceae</taxon>
        <taxon>Nonomuraea</taxon>
    </lineage>
</organism>
<dbReference type="Pfam" id="PF17389">
    <property type="entry name" value="Bac_rhamnosid6H"/>
    <property type="match status" value="1"/>
</dbReference>
<feature type="domain" description="Alpha-L-rhamnosidase concanavalin-like" evidence="4">
    <location>
        <begin position="342"/>
        <end position="441"/>
    </location>
</feature>
<dbReference type="PANTHER" id="PTHR33307">
    <property type="entry name" value="ALPHA-RHAMNOSIDASE (EUROFUNG)"/>
    <property type="match status" value="1"/>
</dbReference>
<dbReference type="InterPro" id="IPR008902">
    <property type="entry name" value="Rhamnosid_concanavalin"/>
</dbReference>
<dbReference type="InterPro" id="IPR013737">
    <property type="entry name" value="Bac_rhamnosid_N"/>
</dbReference>
<keyword evidence="9" id="KW-1185">Reference proteome</keyword>
<evidence type="ECO:0000256" key="3">
    <source>
        <dbReference type="ARBA" id="ARBA00022801"/>
    </source>
</evidence>
<dbReference type="Gene3D" id="2.60.40.10">
    <property type="entry name" value="Immunoglobulins"/>
    <property type="match status" value="1"/>
</dbReference>
<dbReference type="Gene3D" id="2.60.420.10">
    <property type="entry name" value="Maltose phosphorylase, domain 3"/>
    <property type="match status" value="1"/>
</dbReference>
<dbReference type="OrthoDB" id="9761045at2"/>
<dbReference type="InterPro" id="IPR008928">
    <property type="entry name" value="6-hairpin_glycosidase_sf"/>
</dbReference>
<dbReference type="InterPro" id="IPR035396">
    <property type="entry name" value="Bac_rhamnosid6H"/>
</dbReference>
<evidence type="ECO:0000259" key="6">
    <source>
        <dbReference type="Pfam" id="PF17389"/>
    </source>
</evidence>
<dbReference type="Pfam" id="PF08531">
    <property type="entry name" value="Bac_rhamnosid_N"/>
    <property type="match status" value="1"/>
</dbReference>
<dbReference type="InterPro" id="IPR013783">
    <property type="entry name" value="Ig-like_fold"/>
</dbReference>
<keyword evidence="3" id="KW-0378">Hydrolase</keyword>
<gene>
    <name evidence="8" type="ORF">SAMN05444920_106361</name>
</gene>
<proteinExistence type="predicted"/>
<evidence type="ECO:0000256" key="2">
    <source>
        <dbReference type="ARBA" id="ARBA00012652"/>
    </source>
</evidence>
<feature type="domain" description="Bacterial alpha-L-rhamnosidase N-terminal" evidence="5">
    <location>
        <begin position="161"/>
        <end position="330"/>
    </location>
</feature>
<dbReference type="InterPro" id="IPR012341">
    <property type="entry name" value="6hp_glycosidase-like_sf"/>
</dbReference>
<dbReference type="GO" id="GO:0005975">
    <property type="term" value="P:carbohydrate metabolic process"/>
    <property type="evidence" value="ECO:0007669"/>
    <property type="project" value="InterPro"/>
</dbReference>
<comment type="catalytic activity">
    <reaction evidence="1">
        <text>Hydrolysis of terminal non-reducing alpha-L-rhamnose residues in alpha-L-rhamnosides.</text>
        <dbReference type="EC" id="3.2.1.40"/>
    </reaction>
</comment>
<feature type="domain" description="Alpha-L-rhamnosidase six-hairpin glycosidase" evidence="6">
    <location>
        <begin position="447"/>
        <end position="782"/>
    </location>
</feature>
<evidence type="ECO:0000313" key="8">
    <source>
        <dbReference type="EMBL" id="SEG88999.1"/>
    </source>
</evidence>
<dbReference type="Pfam" id="PF17390">
    <property type="entry name" value="Bac_rhamnosid_C"/>
    <property type="match status" value="1"/>
</dbReference>
<dbReference type="Gene3D" id="2.60.120.260">
    <property type="entry name" value="Galactose-binding domain-like"/>
    <property type="match status" value="2"/>
</dbReference>
<dbReference type="PANTHER" id="PTHR33307:SF6">
    <property type="entry name" value="ALPHA-RHAMNOSIDASE (EUROFUNG)-RELATED"/>
    <property type="match status" value="1"/>
</dbReference>
<evidence type="ECO:0000259" key="4">
    <source>
        <dbReference type="Pfam" id="PF05592"/>
    </source>
</evidence>
<feature type="domain" description="Alpha-L-rhamnosidase C-terminal" evidence="7">
    <location>
        <begin position="789"/>
        <end position="861"/>
    </location>
</feature>
<reference evidence="8 9" key="1">
    <citation type="submission" date="2016-10" db="EMBL/GenBank/DDBJ databases">
        <authorList>
            <person name="de Groot N.N."/>
        </authorList>
    </citation>
    <scope>NUCLEOTIDE SEQUENCE [LARGE SCALE GENOMIC DNA]</scope>
    <source>
        <strain evidence="8 9">CGMCC 4.7037</strain>
    </source>
</reference>